<organism evidence="1 2">
    <name type="scientific">Waddlia chondrophila (strain ATCC VR-1470 / WSU 86-1044)</name>
    <dbReference type="NCBI Taxonomy" id="716544"/>
    <lineage>
        <taxon>Bacteria</taxon>
        <taxon>Pseudomonadati</taxon>
        <taxon>Chlamydiota</taxon>
        <taxon>Chlamydiia</taxon>
        <taxon>Parachlamydiales</taxon>
        <taxon>Waddliaceae</taxon>
        <taxon>Waddlia</taxon>
    </lineage>
</organism>
<proteinExistence type="predicted"/>
<evidence type="ECO:0000313" key="1">
    <source>
        <dbReference type="EMBL" id="ADI38554.1"/>
    </source>
</evidence>
<name>D6YWP3_WADCW</name>
<dbReference type="EMBL" id="CP001928">
    <property type="protein sequence ID" value="ADI38554.1"/>
    <property type="molecule type" value="Genomic_DNA"/>
</dbReference>
<dbReference type="AlphaFoldDB" id="D6YWP3"/>
<evidence type="ECO:0000313" key="2">
    <source>
        <dbReference type="Proteomes" id="UP000001505"/>
    </source>
</evidence>
<keyword evidence="2" id="KW-1185">Reference proteome</keyword>
<reference evidence="1 2" key="1">
    <citation type="journal article" date="2010" name="PLoS ONE">
        <title>The Waddlia genome: a window into chlamydial biology.</title>
        <authorList>
            <person name="Bertelli C."/>
            <person name="Collyn F."/>
            <person name="Croxatto A."/>
            <person name="Ruckert C."/>
            <person name="Polkinghorne A."/>
            <person name="Kebbi-Beghdadi C."/>
            <person name="Goesmann A."/>
            <person name="Vaughan L."/>
            <person name="Greub G."/>
        </authorList>
    </citation>
    <scope>NUCLEOTIDE SEQUENCE [LARGE SCALE GENOMIC DNA]</scope>
    <source>
        <strain evidence="2">ATCC VR-1470 / WSU 86-1044</strain>
    </source>
</reference>
<accession>D6YWP3</accession>
<sequence length="38" mass="4328">MNGILWIYTKLTSRIGIFAKNFREFEPGEAGAEVDQPK</sequence>
<dbReference type="KEGG" id="wch:wcw_1197"/>
<dbReference type="HOGENOM" id="CLU_219840_0_0_0"/>
<gene>
    <name evidence="1" type="ordered locus">wcw_1197</name>
</gene>
<dbReference type="Proteomes" id="UP000001505">
    <property type="component" value="Chromosome"/>
</dbReference>
<protein>
    <submittedName>
        <fullName evidence="1">Uncharacterized protein</fullName>
    </submittedName>
</protein>